<dbReference type="EMBL" id="JAKEKT020000003">
    <property type="protein sequence ID" value="KAL1650677.1"/>
    <property type="molecule type" value="Genomic_DNA"/>
</dbReference>
<proteinExistence type="predicted"/>
<evidence type="ECO:0000256" key="1">
    <source>
        <dbReference type="SAM" id="MobiDB-lite"/>
    </source>
</evidence>
<evidence type="ECO:0000313" key="3">
    <source>
        <dbReference type="Proteomes" id="UP001521184"/>
    </source>
</evidence>
<feature type="compositionally biased region" description="Basic and acidic residues" evidence="1">
    <location>
        <begin position="54"/>
        <end position="66"/>
    </location>
</feature>
<evidence type="ECO:0000313" key="2">
    <source>
        <dbReference type="EMBL" id="KAL1650677.1"/>
    </source>
</evidence>
<protein>
    <submittedName>
        <fullName evidence="2">Uncharacterized protein</fullName>
    </submittedName>
</protein>
<feature type="region of interest" description="Disordered" evidence="1">
    <location>
        <begin position="42"/>
        <end position="66"/>
    </location>
</feature>
<accession>A0ABR3U3K5</accession>
<gene>
    <name evidence="2" type="ORF">SLS58_000795</name>
</gene>
<reference evidence="2 3" key="1">
    <citation type="journal article" date="2023" name="Plant Dis.">
        <title>First Report of Diplodia intermedia Causing Canker and Dieback Diseases on Apple Trees in Canada.</title>
        <authorList>
            <person name="Ellouze W."/>
            <person name="Ilyukhin E."/>
            <person name="Sulman M."/>
            <person name="Ali S."/>
        </authorList>
    </citation>
    <scope>NUCLEOTIDE SEQUENCE [LARGE SCALE GENOMIC DNA]</scope>
    <source>
        <strain evidence="2 3">M45-28</strain>
    </source>
</reference>
<name>A0ABR3U3K5_9PEZI</name>
<sequence>MDILPPSHLPYDVLDFMQTTDLVLDDIETLTFDFDAGVPLFFEGSEDPQGPDETASRREAFEKSPW</sequence>
<comment type="caution">
    <text evidence="2">The sequence shown here is derived from an EMBL/GenBank/DDBJ whole genome shotgun (WGS) entry which is preliminary data.</text>
</comment>
<keyword evidence="3" id="KW-1185">Reference proteome</keyword>
<organism evidence="2 3">
    <name type="scientific">Diplodia intermedia</name>
    <dbReference type="NCBI Taxonomy" id="856260"/>
    <lineage>
        <taxon>Eukaryota</taxon>
        <taxon>Fungi</taxon>
        <taxon>Dikarya</taxon>
        <taxon>Ascomycota</taxon>
        <taxon>Pezizomycotina</taxon>
        <taxon>Dothideomycetes</taxon>
        <taxon>Dothideomycetes incertae sedis</taxon>
        <taxon>Botryosphaeriales</taxon>
        <taxon>Botryosphaeriaceae</taxon>
        <taxon>Diplodia</taxon>
    </lineage>
</organism>
<dbReference type="Proteomes" id="UP001521184">
    <property type="component" value="Unassembled WGS sequence"/>
</dbReference>